<protein>
    <submittedName>
        <fullName evidence="2">Uncharacterized protein</fullName>
    </submittedName>
</protein>
<feature type="compositionally biased region" description="Polar residues" evidence="1">
    <location>
        <begin position="29"/>
        <end position="38"/>
    </location>
</feature>
<organism evidence="2 3">
    <name type="scientific">Plutella xylostella</name>
    <name type="common">Diamondback moth</name>
    <name type="synonym">Plutella maculipennis</name>
    <dbReference type="NCBI Taxonomy" id="51655"/>
    <lineage>
        <taxon>Eukaryota</taxon>
        <taxon>Metazoa</taxon>
        <taxon>Ecdysozoa</taxon>
        <taxon>Arthropoda</taxon>
        <taxon>Hexapoda</taxon>
        <taxon>Insecta</taxon>
        <taxon>Pterygota</taxon>
        <taxon>Neoptera</taxon>
        <taxon>Endopterygota</taxon>
        <taxon>Lepidoptera</taxon>
        <taxon>Glossata</taxon>
        <taxon>Ditrysia</taxon>
        <taxon>Yponomeutoidea</taxon>
        <taxon>Plutellidae</taxon>
        <taxon>Plutella</taxon>
    </lineage>
</organism>
<dbReference type="Proteomes" id="UP000823941">
    <property type="component" value="Chromosome 11"/>
</dbReference>
<name>A0ABQ7QND8_PLUXY</name>
<reference evidence="2 3" key="1">
    <citation type="submission" date="2021-06" db="EMBL/GenBank/DDBJ databases">
        <title>A haploid diamondback moth (Plutella xylostella L.) genome assembly resolves 31 chromosomes and identifies a diamide resistance mutation.</title>
        <authorList>
            <person name="Ward C.M."/>
            <person name="Perry K.D."/>
            <person name="Baker G."/>
            <person name="Powis K."/>
            <person name="Heckel D.G."/>
            <person name="Baxter S.W."/>
        </authorList>
    </citation>
    <scope>NUCLEOTIDE SEQUENCE [LARGE SCALE GENOMIC DNA]</scope>
    <source>
        <strain evidence="2 3">LV</strain>
        <tissue evidence="2">Single pupa</tissue>
    </source>
</reference>
<feature type="region of interest" description="Disordered" evidence="1">
    <location>
        <begin position="1"/>
        <end position="233"/>
    </location>
</feature>
<evidence type="ECO:0000256" key="1">
    <source>
        <dbReference type="SAM" id="MobiDB-lite"/>
    </source>
</evidence>
<feature type="compositionally biased region" description="Polar residues" evidence="1">
    <location>
        <begin position="183"/>
        <end position="192"/>
    </location>
</feature>
<accession>A0ABQ7QND8</accession>
<evidence type="ECO:0000313" key="2">
    <source>
        <dbReference type="EMBL" id="KAG7306555.1"/>
    </source>
</evidence>
<evidence type="ECO:0000313" key="3">
    <source>
        <dbReference type="Proteomes" id="UP000823941"/>
    </source>
</evidence>
<feature type="compositionally biased region" description="Polar residues" evidence="1">
    <location>
        <begin position="215"/>
        <end position="233"/>
    </location>
</feature>
<feature type="compositionally biased region" description="Polar residues" evidence="1">
    <location>
        <begin position="47"/>
        <end position="60"/>
    </location>
</feature>
<feature type="compositionally biased region" description="Basic and acidic residues" evidence="1">
    <location>
        <begin position="482"/>
        <end position="509"/>
    </location>
</feature>
<keyword evidence="3" id="KW-1185">Reference proteome</keyword>
<comment type="caution">
    <text evidence="2">The sequence shown here is derived from an EMBL/GenBank/DDBJ whole genome shotgun (WGS) entry which is preliminary data.</text>
</comment>
<sequence>MQRPPRSPGDVTDTEPPARSRPTSRRNSDSATSMSRKNSAMKDSARSKTSTKSPAQSLVSTPKRCVPRVDKPEFMVTGKQLLKKYDRANSLPGGRRQSAGSLGARVQESPRSRVPESPRSRVQESPRRTITPHSSKSRDTSLEDDMSLDFSQDTNCKYGVKKKFPGIATSTPKSTPKPSQKPRSGSLQSQRYSPKVLEAQKKSQQSFDSAKHTFSHSVSNSTMSFSRDSKTSSASNYRYARSTELDYSSVSPEYSSAELSPRDVAVVSPFSRESYMSWVDSDMEKTKIEDHKARHTENGEWNSFWANYNNSVSRVPMKNYYDQCPTPYRTENIDLADLDFSAEGSRKRSPEDLRNINNIIRNEGLHLTPRETQNIIKCAHILGNVLTKAIDRSAKKVELGEEKITEFKSQNEIKIDPEVEIKKKALTLELKEQNKPLIVEEEKKCETVTTQTDISLPNTKSAPKIFEKILRQLSRSSIDEGILAKKREEEDNKTVQDVKDNADCNETKT</sequence>
<feature type="compositionally biased region" description="Low complexity" evidence="1">
    <location>
        <begin position="169"/>
        <end position="182"/>
    </location>
</feature>
<dbReference type="EMBL" id="JAHIBW010000011">
    <property type="protein sequence ID" value="KAG7306555.1"/>
    <property type="molecule type" value="Genomic_DNA"/>
</dbReference>
<proteinExistence type="predicted"/>
<feature type="region of interest" description="Disordered" evidence="1">
    <location>
        <begin position="481"/>
        <end position="509"/>
    </location>
</feature>
<gene>
    <name evidence="2" type="ORF">JYU34_007921</name>
</gene>
<feature type="compositionally biased region" description="Basic and acidic residues" evidence="1">
    <location>
        <begin position="108"/>
        <end position="127"/>
    </location>
</feature>